<sequence length="114" mass="12805">MKKRLALLNLALLFSIVSSVVFPALHAFEHIAHDYTKHHCHHPPADGKQQITHQHSHLDHCYVCGFALSGFVTPEIYAFESLVFQRPIPYFFTPSEAPHAFAGISYLLRGPPTA</sequence>
<name>A0A1G5HA57_9FLAO</name>
<feature type="signal peptide" evidence="1">
    <location>
        <begin position="1"/>
        <end position="23"/>
    </location>
</feature>
<protein>
    <recommendedName>
        <fullName evidence="4">DUF2946 domain-containing protein</fullName>
    </recommendedName>
</protein>
<dbReference type="AlphaFoldDB" id="A0A1G5HA57"/>
<accession>A0A1G5HA57</accession>
<dbReference type="Proteomes" id="UP000199354">
    <property type="component" value="Unassembled WGS sequence"/>
</dbReference>
<evidence type="ECO:0000313" key="2">
    <source>
        <dbReference type="EMBL" id="SCY60230.1"/>
    </source>
</evidence>
<feature type="chain" id="PRO_5011746323" description="DUF2946 domain-containing protein" evidence="1">
    <location>
        <begin position="24"/>
        <end position="114"/>
    </location>
</feature>
<dbReference type="EMBL" id="FMVF01000007">
    <property type="protein sequence ID" value="SCY60230.1"/>
    <property type="molecule type" value="Genomic_DNA"/>
</dbReference>
<evidence type="ECO:0000256" key="1">
    <source>
        <dbReference type="SAM" id="SignalP"/>
    </source>
</evidence>
<dbReference type="RefSeq" id="WP_091142109.1">
    <property type="nucleotide sequence ID" value="NZ_FMVF01000007.1"/>
</dbReference>
<evidence type="ECO:0008006" key="4">
    <source>
        <dbReference type="Google" id="ProtNLM"/>
    </source>
</evidence>
<keyword evidence="3" id="KW-1185">Reference proteome</keyword>
<dbReference type="STRING" id="490189.SAMN02927903_01817"/>
<reference evidence="2 3" key="1">
    <citation type="submission" date="2016-10" db="EMBL/GenBank/DDBJ databases">
        <authorList>
            <person name="de Groot N.N."/>
        </authorList>
    </citation>
    <scope>NUCLEOTIDE SEQUENCE [LARGE SCALE GENOMIC DNA]</scope>
    <source>
        <strain evidence="2 3">CGMCC 1.7031</strain>
    </source>
</reference>
<evidence type="ECO:0000313" key="3">
    <source>
        <dbReference type="Proteomes" id="UP000199354"/>
    </source>
</evidence>
<proteinExistence type="predicted"/>
<dbReference type="OrthoDB" id="1445232at2"/>
<keyword evidence="1" id="KW-0732">Signal</keyword>
<organism evidence="2 3">
    <name type="scientific">Flavobacterium caeni</name>
    <dbReference type="NCBI Taxonomy" id="490189"/>
    <lineage>
        <taxon>Bacteria</taxon>
        <taxon>Pseudomonadati</taxon>
        <taxon>Bacteroidota</taxon>
        <taxon>Flavobacteriia</taxon>
        <taxon>Flavobacteriales</taxon>
        <taxon>Flavobacteriaceae</taxon>
        <taxon>Flavobacterium</taxon>
    </lineage>
</organism>
<gene>
    <name evidence="2" type="ORF">SAMN02927903_01817</name>
</gene>